<evidence type="ECO:0000259" key="10">
    <source>
        <dbReference type="Pfam" id="PF10436"/>
    </source>
</evidence>
<feature type="domain" description="Branched-chain alpha-ketoacid dehydrogenase kinase/Pyruvate dehydrogenase kinase N-terminal" evidence="10">
    <location>
        <begin position="25"/>
        <end position="80"/>
    </location>
</feature>
<organism evidence="11 12">
    <name type="scientific">Artemisia annua</name>
    <name type="common">Sweet wormwood</name>
    <dbReference type="NCBI Taxonomy" id="35608"/>
    <lineage>
        <taxon>Eukaryota</taxon>
        <taxon>Viridiplantae</taxon>
        <taxon>Streptophyta</taxon>
        <taxon>Embryophyta</taxon>
        <taxon>Tracheophyta</taxon>
        <taxon>Spermatophyta</taxon>
        <taxon>Magnoliopsida</taxon>
        <taxon>eudicotyledons</taxon>
        <taxon>Gunneridae</taxon>
        <taxon>Pentapetalae</taxon>
        <taxon>asterids</taxon>
        <taxon>campanulids</taxon>
        <taxon>Asterales</taxon>
        <taxon>Asteraceae</taxon>
        <taxon>Asteroideae</taxon>
        <taxon>Anthemideae</taxon>
        <taxon>Artemisiinae</taxon>
        <taxon>Artemisia</taxon>
    </lineage>
</organism>
<keyword evidence="4 8" id="KW-0418">Kinase</keyword>
<dbReference type="InterPro" id="IPR018955">
    <property type="entry name" value="BCDHK/PDK_N"/>
</dbReference>
<keyword evidence="6 8" id="KW-0496">Mitochondrion</keyword>
<sequence length="457" mass="52851">MATKKACERFIEEVHKYGDMKQTGVSLRYMLEFGSVPSDRNMIIAAQFLHKELPIRIARRAVELDSLPFGLSNKPAVLKIFYDFVEFDYMGFVWISLCGFVFLSKNGNFVRDWYLDSFRDLRSFPEIKDINDEKEFTQMIKMIKVRHNNVVPAMALGVQQLKKSLDPKLDYEDFDEVHQFLDRFYMSRIGIRMLIGQHVEVRDWYLDSFRDLRSFPEIKDINDEKEFTQMIKMIKVRHNNVVPAMALGVQQLKKSLDPKLDYEDFDEVHQFLDRFYMSRIGIRMLIGQHVEVHDPNPPPNRIGYIHTKLSPTQVAKDASEDARYVCLREYGSAPEINIYGDPSFTFAFEAVSYFVLMKTLRLFYEQVSDEGGGIPRSGLPKIFTYLYSTADNPINERLDDGAGADVVTMAGYGYGLPISRLYARYFGGDLQIISMEGYGTDAYLHLSRLGDSQEPLP</sequence>
<dbReference type="PANTHER" id="PTHR11947:SF3">
    <property type="entry name" value="[PYRUVATE DEHYDROGENASE (ACETYL-TRANSFERRING)] KINASE, MITOCHONDRIAL"/>
    <property type="match status" value="1"/>
</dbReference>
<dbReference type="InterPro" id="IPR036784">
    <property type="entry name" value="AK/P_DHK_N_sf"/>
</dbReference>
<evidence type="ECO:0000256" key="7">
    <source>
        <dbReference type="ARBA" id="ARBA00048201"/>
    </source>
</evidence>
<comment type="subcellular location">
    <subcellularLocation>
        <location evidence="8">Mitochondrion matrix</location>
    </subcellularLocation>
</comment>
<keyword evidence="2 8" id="KW-0808">Transferase</keyword>
<comment type="caution">
    <text evidence="11">The sequence shown here is derived from an EMBL/GenBank/DDBJ whole genome shotgun (WGS) entry which is preliminary data.</text>
</comment>
<dbReference type="InterPro" id="IPR003594">
    <property type="entry name" value="HATPase_dom"/>
</dbReference>
<comment type="catalytic activity">
    <reaction evidence="7">
        <text>L-seryl-[pyruvate dehydrogenase E1 alpha subunit] + ATP = O-phospho-L-seryl-[pyruvate dehydrogenase E1 alpha subunit] + ADP + H(+)</text>
        <dbReference type="Rhea" id="RHEA:23052"/>
        <dbReference type="Rhea" id="RHEA-COMP:13689"/>
        <dbReference type="Rhea" id="RHEA-COMP:13690"/>
        <dbReference type="ChEBI" id="CHEBI:15378"/>
        <dbReference type="ChEBI" id="CHEBI:29999"/>
        <dbReference type="ChEBI" id="CHEBI:30616"/>
        <dbReference type="ChEBI" id="CHEBI:83421"/>
        <dbReference type="ChEBI" id="CHEBI:456216"/>
        <dbReference type="EC" id="2.7.11.2"/>
    </reaction>
</comment>
<dbReference type="OrthoDB" id="241648at2759"/>
<dbReference type="GO" id="GO:0005759">
    <property type="term" value="C:mitochondrial matrix"/>
    <property type="evidence" value="ECO:0007669"/>
    <property type="project" value="UniProtKB-SubCell"/>
</dbReference>
<dbReference type="GO" id="GO:0005524">
    <property type="term" value="F:ATP binding"/>
    <property type="evidence" value="ECO:0007669"/>
    <property type="project" value="UniProtKB-UniRule"/>
</dbReference>
<protein>
    <recommendedName>
        <fullName evidence="8">Protein-serine/threonine kinase</fullName>
        <ecNumber evidence="8">2.7.11.-</ecNumber>
    </recommendedName>
</protein>
<evidence type="ECO:0000256" key="8">
    <source>
        <dbReference type="RuleBase" id="RU366032"/>
    </source>
</evidence>
<dbReference type="SUPFAM" id="SSF69012">
    <property type="entry name" value="alpha-ketoacid dehydrogenase kinase, N-terminal domain"/>
    <property type="match status" value="3"/>
</dbReference>
<evidence type="ECO:0000313" key="12">
    <source>
        <dbReference type="Proteomes" id="UP000245207"/>
    </source>
</evidence>
<dbReference type="PANTHER" id="PTHR11947">
    <property type="entry name" value="PYRUVATE DEHYDROGENASE KINASE"/>
    <property type="match status" value="1"/>
</dbReference>
<dbReference type="Pfam" id="PF10436">
    <property type="entry name" value="BCDHK_Adom3"/>
    <property type="match status" value="2"/>
</dbReference>
<name>A0A2U1PCP4_ARTAN</name>
<dbReference type="STRING" id="35608.A0A2U1PCP4"/>
<comment type="similarity">
    <text evidence="1 8">Belongs to the PDK/BCKDK protein kinase family.</text>
</comment>
<evidence type="ECO:0000256" key="5">
    <source>
        <dbReference type="ARBA" id="ARBA00022840"/>
    </source>
</evidence>
<dbReference type="AlphaFoldDB" id="A0A2U1PCP4"/>
<dbReference type="InterPro" id="IPR036890">
    <property type="entry name" value="HATPase_C_sf"/>
</dbReference>
<evidence type="ECO:0000259" key="9">
    <source>
        <dbReference type="Pfam" id="PF02518"/>
    </source>
</evidence>
<keyword evidence="3 8" id="KW-0547">Nucleotide-binding</keyword>
<dbReference type="Gene3D" id="1.20.140.20">
    <property type="entry name" value="Alpha-ketoacid/pyruvate dehydrogenase kinase, N-terminal domain"/>
    <property type="match status" value="3"/>
</dbReference>
<evidence type="ECO:0000256" key="6">
    <source>
        <dbReference type="ARBA" id="ARBA00023128"/>
    </source>
</evidence>
<keyword evidence="12" id="KW-1185">Reference proteome</keyword>
<dbReference type="EMBL" id="PKPP01001338">
    <property type="protein sequence ID" value="PWA83535.1"/>
    <property type="molecule type" value="Genomic_DNA"/>
</dbReference>
<evidence type="ECO:0000256" key="1">
    <source>
        <dbReference type="ARBA" id="ARBA00006155"/>
    </source>
</evidence>
<evidence type="ECO:0000313" key="11">
    <source>
        <dbReference type="EMBL" id="PWA83535.1"/>
    </source>
</evidence>
<accession>A0A2U1PCP4</accession>
<evidence type="ECO:0000256" key="2">
    <source>
        <dbReference type="ARBA" id="ARBA00022679"/>
    </source>
</evidence>
<dbReference type="GO" id="GO:0004740">
    <property type="term" value="F:pyruvate dehydrogenase (acetyl-transferring) kinase activity"/>
    <property type="evidence" value="ECO:0007669"/>
    <property type="project" value="UniProtKB-EC"/>
</dbReference>
<feature type="domain" description="Histidine kinase/HSP90-like ATPase" evidence="9">
    <location>
        <begin position="366"/>
        <end position="446"/>
    </location>
</feature>
<dbReference type="GO" id="GO:0010906">
    <property type="term" value="P:regulation of glucose metabolic process"/>
    <property type="evidence" value="ECO:0007669"/>
    <property type="project" value="TreeGrafter"/>
</dbReference>
<dbReference type="Gene3D" id="3.30.565.10">
    <property type="entry name" value="Histidine kinase-like ATPase, C-terminal domain"/>
    <property type="match status" value="1"/>
</dbReference>
<gene>
    <name evidence="11" type="ORF">CTI12_AA167620</name>
</gene>
<keyword evidence="5 8" id="KW-0067">ATP-binding</keyword>
<dbReference type="Pfam" id="PF02518">
    <property type="entry name" value="HATPase_c"/>
    <property type="match status" value="1"/>
</dbReference>
<proteinExistence type="inferred from homology"/>
<dbReference type="SUPFAM" id="SSF55874">
    <property type="entry name" value="ATPase domain of HSP90 chaperone/DNA topoisomerase II/histidine kinase"/>
    <property type="match status" value="1"/>
</dbReference>
<dbReference type="Proteomes" id="UP000245207">
    <property type="component" value="Unassembled WGS sequence"/>
</dbReference>
<reference evidence="11 12" key="1">
    <citation type="journal article" date="2018" name="Mol. Plant">
        <title>The genome of Artemisia annua provides insight into the evolution of Asteraceae family and artemisinin biosynthesis.</title>
        <authorList>
            <person name="Shen Q."/>
            <person name="Zhang L."/>
            <person name="Liao Z."/>
            <person name="Wang S."/>
            <person name="Yan T."/>
            <person name="Shi P."/>
            <person name="Liu M."/>
            <person name="Fu X."/>
            <person name="Pan Q."/>
            <person name="Wang Y."/>
            <person name="Lv Z."/>
            <person name="Lu X."/>
            <person name="Zhang F."/>
            <person name="Jiang W."/>
            <person name="Ma Y."/>
            <person name="Chen M."/>
            <person name="Hao X."/>
            <person name="Li L."/>
            <person name="Tang Y."/>
            <person name="Lv G."/>
            <person name="Zhou Y."/>
            <person name="Sun X."/>
            <person name="Brodelius P.E."/>
            <person name="Rose J.K.C."/>
            <person name="Tang K."/>
        </authorList>
    </citation>
    <scope>NUCLEOTIDE SEQUENCE [LARGE SCALE GENOMIC DNA]</scope>
    <source>
        <strain evidence="12">cv. Huhao1</strain>
        <tissue evidence="11">Leaf</tissue>
    </source>
</reference>
<dbReference type="EC" id="2.7.11.-" evidence="8"/>
<keyword evidence="11" id="KW-0670">Pyruvate</keyword>
<dbReference type="InterPro" id="IPR039028">
    <property type="entry name" value="BCKD/PDK"/>
</dbReference>
<feature type="domain" description="Branched-chain alpha-ketoacid dehydrogenase kinase/Pyruvate dehydrogenase kinase N-terminal" evidence="10">
    <location>
        <begin position="200"/>
        <end position="306"/>
    </location>
</feature>
<evidence type="ECO:0000256" key="3">
    <source>
        <dbReference type="ARBA" id="ARBA00022741"/>
    </source>
</evidence>
<evidence type="ECO:0000256" key="4">
    <source>
        <dbReference type="ARBA" id="ARBA00022777"/>
    </source>
</evidence>